<evidence type="ECO:0000259" key="7">
    <source>
        <dbReference type="SMART" id="SM00460"/>
    </source>
</evidence>
<dbReference type="GO" id="GO:0032040">
    <property type="term" value="C:small-subunit processome"/>
    <property type="evidence" value="ECO:0007669"/>
    <property type="project" value="TreeGrafter"/>
</dbReference>
<keyword evidence="9" id="KW-1185">Reference proteome</keyword>
<proteinExistence type="inferred from homology"/>
<dbReference type="GO" id="GO:0003723">
    <property type="term" value="F:RNA binding"/>
    <property type="evidence" value="ECO:0007669"/>
    <property type="project" value="TreeGrafter"/>
</dbReference>
<dbReference type="SMART" id="SM00320">
    <property type="entry name" value="WD40"/>
    <property type="match status" value="7"/>
</dbReference>
<dbReference type="GO" id="GO:0030686">
    <property type="term" value="C:90S preribosome"/>
    <property type="evidence" value="ECO:0007669"/>
    <property type="project" value="InterPro"/>
</dbReference>
<protein>
    <recommendedName>
        <fullName evidence="5">Protein PNG1</fullName>
    </recommendedName>
    <alternativeName>
        <fullName evidence="4">Protein png1</fullName>
    </alternativeName>
</protein>
<feature type="region of interest" description="Disordered" evidence="6">
    <location>
        <begin position="1486"/>
        <end position="1529"/>
    </location>
</feature>
<reference evidence="8 9" key="1">
    <citation type="submission" date="2021-02" db="EMBL/GenBank/DDBJ databases">
        <title>Genome assembly of Pseudopithomyces chartarum.</title>
        <authorList>
            <person name="Jauregui R."/>
            <person name="Singh J."/>
            <person name="Voisey C."/>
        </authorList>
    </citation>
    <scope>NUCLEOTIDE SEQUENCE [LARGE SCALE GENOMIC DNA]</scope>
    <source>
        <strain evidence="8 9">AGR01</strain>
    </source>
</reference>
<feature type="compositionally biased region" description="Basic and acidic residues" evidence="6">
    <location>
        <begin position="748"/>
        <end position="763"/>
    </location>
</feature>
<feature type="region of interest" description="Disordered" evidence="6">
    <location>
        <begin position="1122"/>
        <end position="1174"/>
    </location>
</feature>
<dbReference type="InterPro" id="IPR002931">
    <property type="entry name" value="Transglutaminase-like"/>
</dbReference>
<feature type="compositionally biased region" description="Basic and acidic residues" evidence="6">
    <location>
        <begin position="1487"/>
        <end position="1498"/>
    </location>
</feature>
<feature type="region of interest" description="Disordered" evidence="6">
    <location>
        <begin position="736"/>
        <end position="848"/>
    </location>
</feature>
<evidence type="ECO:0000256" key="5">
    <source>
        <dbReference type="ARBA" id="ARBA00071953"/>
    </source>
</evidence>
<dbReference type="InterPro" id="IPR011047">
    <property type="entry name" value="Quinoprotein_ADH-like_sf"/>
</dbReference>
<dbReference type="GO" id="GO:0046872">
    <property type="term" value="F:metal ion binding"/>
    <property type="evidence" value="ECO:0007669"/>
    <property type="project" value="UniProtKB-KW"/>
</dbReference>
<dbReference type="GO" id="GO:0000224">
    <property type="term" value="F:peptide-N4-(N-acetyl-beta-glucosaminyl)asparagine amidase activity"/>
    <property type="evidence" value="ECO:0007669"/>
    <property type="project" value="UniProtKB-ARBA"/>
</dbReference>
<dbReference type="Proteomes" id="UP001280581">
    <property type="component" value="Unassembled WGS sequence"/>
</dbReference>
<dbReference type="InterPro" id="IPR001680">
    <property type="entry name" value="WD40_rpt"/>
</dbReference>
<keyword evidence="3" id="KW-0862">Zinc</keyword>
<name>A0AAN6M5V9_9PLEO</name>
<dbReference type="SUPFAM" id="SSF54001">
    <property type="entry name" value="Cysteine proteinases"/>
    <property type="match status" value="1"/>
</dbReference>
<gene>
    <name evidence="8" type="ORF">GRF29_1g1671317</name>
</gene>
<evidence type="ECO:0000256" key="4">
    <source>
        <dbReference type="ARBA" id="ARBA00071430"/>
    </source>
</evidence>
<keyword evidence="2" id="KW-0479">Metal-binding</keyword>
<evidence type="ECO:0000313" key="8">
    <source>
        <dbReference type="EMBL" id="KAK3217000.1"/>
    </source>
</evidence>
<accession>A0AAN6M5V9</accession>
<dbReference type="EMBL" id="WVTA01000001">
    <property type="protein sequence ID" value="KAK3217000.1"/>
    <property type="molecule type" value="Genomic_DNA"/>
</dbReference>
<feature type="compositionally biased region" description="Acidic residues" evidence="6">
    <location>
        <begin position="807"/>
        <end position="816"/>
    </location>
</feature>
<feature type="region of interest" description="Disordered" evidence="6">
    <location>
        <begin position="963"/>
        <end position="988"/>
    </location>
</feature>
<dbReference type="FunFam" id="2.20.25.10:FF:000011">
    <property type="entry name" value="peptide-N(4)-(N-acetyl-beta- glucosaminyl)asparagine amidase"/>
    <property type="match status" value="1"/>
</dbReference>
<dbReference type="Gene3D" id="2.20.25.10">
    <property type="match status" value="1"/>
</dbReference>
<dbReference type="SUPFAM" id="SSF50998">
    <property type="entry name" value="Quinoprotein alcohol dehydrogenase-like"/>
    <property type="match status" value="1"/>
</dbReference>
<evidence type="ECO:0000256" key="3">
    <source>
        <dbReference type="ARBA" id="ARBA00022833"/>
    </source>
</evidence>
<sequence>MDIHRSRFVPFPPSAINALAFSHVEPAPGNKDPESLRLALGRANGNIEIWNPANGAWQQERVFYGGKDRSVEGLVWTQEPDVKDLKGRIVPGRLRLFSIGYSNSVTEWDLSTGLPARHSDGNHSEVWCFAAQPKFSKYAKNIEAEEDAPQKLVAGCADGTLVLLSTADEDLTFEKFVARSMVKKARVLSVTFKDRRTVIAGFADSTIRVYDTRNGFVIRSISLGNTGPGGPRETLVWKVKTLPNGGFVSGDSTGNICVYDGKNYSQTQRITSHEADVLDLAVSRDGTKLFSSGMDCRTSYYTCNNRGKWREVSHQRYHEHDVKAMATYDGAGLSVAVSGGIDTQPVVIPIRNFGKELHRGLPALPHSPPLTSAPGARLMVSWWNCEIRIWRVKAQDDGVDKPKVVARLALQGDENISSASITHDGGLLAVSTAREVKMFQLVGSNAESGPGLRIKKVELPFTLGAKAVKFTSDGKWLAIVDVANKVSMARIVQAEDERPRVLERLLHLQRLDRSEDSSDPLSSPSGQYIRSISHVEFSADGTIFAVADLAGYVDTWVLEGHEDTTAPEVDAYEASADEDDESDDEGPPKERITFLGQRWVRNPTAHLFPRLASAPALLSFEPASDSAPRPEPNGNPAVHPTRNNPHPHSHDIPNKEHRLLVVSADQQLYLFEVMAGRMSEWSRRNPPSSYPTQYRILKSPAKGCIWDVQSQQRLWLYGEGWLFMFDLSKDLPIPDPAEPQDLISGEETDNKVSKKRKREETRKGANGAGDVVPEKDAPVTKMRRFDSAEDDESARSADIVLQGAQSDESEEDDDVERETLVSLRRSKEETDSTAEINGEVSQEADGLLERSKRTPEPWWYTFQYRPILGMVPIGKEGQPLEVVLVERPSWELDLPPRFAFGRTHCSDGWSKSVHEAKNGPESLAKPKVKAALVVAHVGDAEVLYVDYCALLWVVRGAAGDEARGQARRGRTQCNDARNRGGSSSRASSGASSVLDYILSKTEPALAAITGRWLARCEAFEQKRLLGPEWRASEPMVPPATQALWQGRALRLNAAIPRHQHHLLLPLHTPVRHVADTRTVLATAASIPHPAMEHSHRPSAASNDANHLAADLTERFRQVLSTKRMNELTSRSVQSRSASPAPRDFGTPQPPPQQNAPPSYSSLRNLPLVPEPPQDARSLRFKNMLHSLSNMPLRWENPGLLDEALRVVPLEQIYNEAEEESQILQAEAESLGANKKAAWGYQDCVVRALMRWFKRSFFSWVNNPPCGRCYSPTIGVGMAAPLPDEQARGANQVELYKCSLDHCGAYERYPRYNDAFVLLQTRRGRCGEWANCFSMLCRAVGTRVRWVWNAEDHVWTEVYSVHRKRWIHVDVCEEAWDKPLLYTQGWGKKLSYCIAFSADGAMDVTRRYVRDPTKYSAERSRAPEAVLLHIMNEIRNTRRSNMGKQEKFRLEGEDMREDRELRHYVISSIAQSVSKINADDIVSGRNTARADAEAPKALEGRTSGNAQWIRSRGEQGRNTPGQDPRNQHSH</sequence>
<dbReference type="FunFam" id="3.10.620.30:FF:000004">
    <property type="entry name" value="Peptidase (PNG1)"/>
    <property type="match status" value="1"/>
</dbReference>
<feature type="compositionally biased region" description="Basic and acidic residues" evidence="6">
    <location>
        <begin position="772"/>
        <end position="787"/>
    </location>
</feature>
<evidence type="ECO:0000256" key="2">
    <source>
        <dbReference type="ARBA" id="ARBA00022723"/>
    </source>
</evidence>
<dbReference type="PANTHER" id="PTHR44163:SF1">
    <property type="entry name" value="U3 SMALL NUCLEOLAR RNA-ASSOCIATED PROTEIN 4 HOMOLOG"/>
    <property type="match status" value="1"/>
</dbReference>
<dbReference type="GO" id="GO:0036503">
    <property type="term" value="P:ERAD pathway"/>
    <property type="evidence" value="ECO:0007669"/>
    <property type="project" value="UniProtKB-ARBA"/>
</dbReference>
<feature type="compositionally biased region" description="Low complexity" evidence="6">
    <location>
        <begin position="979"/>
        <end position="988"/>
    </location>
</feature>
<dbReference type="InterPro" id="IPR038765">
    <property type="entry name" value="Papain-like_cys_pep_sf"/>
</dbReference>
<dbReference type="InterPro" id="IPR036322">
    <property type="entry name" value="WD40_repeat_dom_sf"/>
</dbReference>
<dbReference type="InterPro" id="IPR046351">
    <property type="entry name" value="UTP4"/>
</dbReference>
<dbReference type="PANTHER" id="PTHR44163">
    <property type="entry name" value="U3 SMALL NUCLEOLAR RNA-ASSOCIATED PROTEIN 4 HOMOLOG"/>
    <property type="match status" value="1"/>
</dbReference>
<comment type="caution">
    <text evidence="8">The sequence shown here is derived from an EMBL/GenBank/DDBJ whole genome shotgun (WGS) entry which is preliminary data.</text>
</comment>
<feature type="region of interest" description="Disordered" evidence="6">
    <location>
        <begin position="621"/>
        <end position="653"/>
    </location>
</feature>
<dbReference type="Gene3D" id="3.10.620.30">
    <property type="match status" value="1"/>
</dbReference>
<organism evidence="8 9">
    <name type="scientific">Pseudopithomyces chartarum</name>
    <dbReference type="NCBI Taxonomy" id="1892770"/>
    <lineage>
        <taxon>Eukaryota</taxon>
        <taxon>Fungi</taxon>
        <taxon>Dikarya</taxon>
        <taxon>Ascomycota</taxon>
        <taxon>Pezizomycotina</taxon>
        <taxon>Dothideomycetes</taxon>
        <taxon>Pleosporomycetidae</taxon>
        <taxon>Pleosporales</taxon>
        <taxon>Massarineae</taxon>
        <taxon>Didymosphaeriaceae</taxon>
        <taxon>Pseudopithomyces</taxon>
    </lineage>
</organism>
<dbReference type="InterPro" id="IPR015943">
    <property type="entry name" value="WD40/YVTN_repeat-like_dom_sf"/>
</dbReference>
<dbReference type="GO" id="GO:0000462">
    <property type="term" value="P:maturation of SSU-rRNA from tricistronic rRNA transcript (SSU-rRNA, 5.8S rRNA, LSU-rRNA)"/>
    <property type="evidence" value="ECO:0007669"/>
    <property type="project" value="InterPro"/>
</dbReference>
<dbReference type="GO" id="GO:0034455">
    <property type="term" value="C:t-UTP complex"/>
    <property type="evidence" value="ECO:0007669"/>
    <property type="project" value="TreeGrafter"/>
</dbReference>
<dbReference type="SMART" id="SM00460">
    <property type="entry name" value="TGc"/>
    <property type="match status" value="1"/>
</dbReference>
<dbReference type="SUPFAM" id="SSF50978">
    <property type="entry name" value="WD40 repeat-like"/>
    <property type="match status" value="1"/>
</dbReference>
<dbReference type="Pfam" id="PF01841">
    <property type="entry name" value="Transglut_core"/>
    <property type="match status" value="1"/>
</dbReference>
<evidence type="ECO:0000313" key="9">
    <source>
        <dbReference type="Proteomes" id="UP001280581"/>
    </source>
</evidence>
<feature type="domain" description="Transglutaminase-like" evidence="7">
    <location>
        <begin position="1317"/>
        <end position="1372"/>
    </location>
</feature>
<evidence type="ECO:0000256" key="1">
    <source>
        <dbReference type="ARBA" id="ARBA00009390"/>
    </source>
</evidence>
<dbReference type="Gene3D" id="2.130.10.10">
    <property type="entry name" value="YVTN repeat-like/Quinoprotein amine dehydrogenase"/>
    <property type="match status" value="2"/>
</dbReference>
<feature type="compositionally biased region" description="Polar residues" evidence="6">
    <location>
        <begin position="1122"/>
        <end position="1137"/>
    </location>
</feature>
<dbReference type="Pfam" id="PF00400">
    <property type="entry name" value="WD40"/>
    <property type="match status" value="1"/>
</dbReference>
<comment type="similarity">
    <text evidence="1">Belongs to the transglutaminase-like superfamily. PNGase family.</text>
</comment>
<evidence type="ECO:0000256" key="6">
    <source>
        <dbReference type="SAM" id="MobiDB-lite"/>
    </source>
</evidence>